<evidence type="ECO:0000256" key="2">
    <source>
        <dbReference type="SAM" id="MobiDB-lite"/>
    </source>
</evidence>
<dbReference type="SUPFAM" id="SSF75620">
    <property type="entry name" value="Release factor"/>
    <property type="match status" value="1"/>
</dbReference>
<dbReference type="Pfam" id="PF00472">
    <property type="entry name" value="RF-1"/>
    <property type="match status" value="1"/>
</dbReference>
<evidence type="ECO:0000313" key="5">
    <source>
        <dbReference type="Proteomes" id="UP001061361"/>
    </source>
</evidence>
<accession>A0ABN6RZM5</accession>
<dbReference type="GO" id="GO:0016787">
    <property type="term" value="F:hydrolase activity"/>
    <property type="evidence" value="ECO:0007669"/>
    <property type="project" value="UniProtKB-KW"/>
</dbReference>
<comment type="similarity">
    <text evidence="1">Belongs to the prokaryotic/mitochondrial release factor family.</text>
</comment>
<evidence type="ECO:0000313" key="4">
    <source>
        <dbReference type="EMBL" id="BDQ34945.1"/>
    </source>
</evidence>
<protein>
    <submittedName>
        <fullName evidence="4">Aminoacyl-tRNA hydrolase</fullName>
    </submittedName>
</protein>
<evidence type="ECO:0000259" key="3">
    <source>
        <dbReference type="Pfam" id="PF00472"/>
    </source>
</evidence>
<gene>
    <name evidence="4" type="ORF">JCM14722_24870</name>
</gene>
<sequence length="165" mass="19117">MENGMRVNLYVVACPCRAWQGALMFRITDRVVIPFDEIRFITSRSSGPGGQHVNTTDTRVTLLFDVDNSPSLTELQKVAVKGKLKRRIDKRGVLRVTSQKFRSQKSNKDSAIERFIELMQWALKPVTKRKETRVPHSAKRKRLDRKKQTAARKRDRRMPDTSGEY</sequence>
<feature type="compositionally biased region" description="Basic residues" evidence="2">
    <location>
        <begin position="135"/>
        <end position="156"/>
    </location>
</feature>
<feature type="domain" description="Prokaryotic-type class I peptide chain release factors" evidence="3">
    <location>
        <begin position="31"/>
        <end position="150"/>
    </location>
</feature>
<dbReference type="Gene3D" id="3.30.160.20">
    <property type="match status" value="1"/>
</dbReference>
<keyword evidence="5" id="KW-1185">Reference proteome</keyword>
<evidence type="ECO:0000256" key="1">
    <source>
        <dbReference type="ARBA" id="ARBA00010835"/>
    </source>
</evidence>
<dbReference type="NCBIfam" id="NF006718">
    <property type="entry name" value="PRK09256.1"/>
    <property type="match status" value="1"/>
</dbReference>
<dbReference type="Proteomes" id="UP001061361">
    <property type="component" value="Chromosome"/>
</dbReference>
<dbReference type="PANTHER" id="PTHR47814:SF1">
    <property type="entry name" value="PEPTIDYL-TRNA HYDROLASE ARFB"/>
    <property type="match status" value="1"/>
</dbReference>
<proteinExistence type="inferred from homology"/>
<name>A0ABN6RZM5_9BACT</name>
<reference evidence="4" key="1">
    <citation type="submission" date="2022-08" db="EMBL/GenBank/DDBJ databases">
        <title>Genome Sequence of the sulphate-reducing bacterium, Pseudodesulfovibrio portus JCM14722.</title>
        <authorList>
            <person name="Kondo R."/>
            <person name="Kataoka T."/>
        </authorList>
    </citation>
    <scope>NUCLEOTIDE SEQUENCE</scope>
    <source>
        <strain evidence="4">JCM 14722</strain>
    </source>
</reference>
<keyword evidence="4" id="KW-0378">Hydrolase</keyword>
<dbReference type="InterPro" id="IPR045853">
    <property type="entry name" value="Pep_chain_release_fac_I_sf"/>
</dbReference>
<dbReference type="PANTHER" id="PTHR47814">
    <property type="entry name" value="PEPTIDYL-TRNA HYDROLASE ARFB"/>
    <property type="match status" value="1"/>
</dbReference>
<dbReference type="InterPro" id="IPR000352">
    <property type="entry name" value="Pep_chain_release_fac_I"/>
</dbReference>
<organism evidence="4 5">
    <name type="scientific">Pseudodesulfovibrio portus</name>
    <dbReference type="NCBI Taxonomy" id="231439"/>
    <lineage>
        <taxon>Bacteria</taxon>
        <taxon>Pseudomonadati</taxon>
        <taxon>Thermodesulfobacteriota</taxon>
        <taxon>Desulfovibrionia</taxon>
        <taxon>Desulfovibrionales</taxon>
        <taxon>Desulfovibrionaceae</taxon>
    </lineage>
</organism>
<feature type="region of interest" description="Disordered" evidence="2">
    <location>
        <begin position="127"/>
        <end position="165"/>
    </location>
</feature>
<dbReference type="EMBL" id="AP026708">
    <property type="protein sequence ID" value="BDQ34945.1"/>
    <property type="molecule type" value="Genomic_DNA"/>
</dbReference>